<evidence type="ECO:0000313" key="3">
    <source>
        <dbReference type="Proteomes" id="UP000001034"/>
    </source>
</evidence>
<dbReference type="RefSeq" id="YP_001949970.1">
    <property type="nucleotide sequence ID" value="NC_010811.2"/>
</dbReference>
<reference evidence="2 3" key="1">
    <citation type="journal article" date="2010" name="Virology">
        <title>A jumbo phage infecting the phytopathogen Ralstonia solanacearum defines a new lineage of the Myoviridae family.</title>
        <authorList>
            <person name="Yamada T."/>
            <person name="Satoh S."/>
            <person name="Ishikawa H."/>
            <person name="Fujiwara A."/>
            <person name="Kawasaki T."/>
            <person name="Fujie M."/>
            <person name="Ogata H."/>
        </authorList>
    </citation>
    <scope>NUCLEOTIDE SEQUENCE [LARGE SCALE GENOMIC DNA]</scope>
</reference>
<dbReference type="GO" id="GO:0003677">
    <property type="term" value="F:DNA binding"/>
    <property type="evidence" value="ECO:0007669"/>
    <property type="project" value="InterPro"/>
</dbReference>
<dbReference type="Gene3D" id="2.30.31.10">
    <property type="entry name" value="Transcriptional Coactivator Pc4, Chain A"/>
    <property type="match status" value="1"/>
</dbReference>
<dbReference type="GeneID" id="6369852"/>
<dbReference type="InterPro" id="IPR009044">
    <property type="entry name" value="ssDNA-bd_transcriptional_reg"/>
</dbReference>
<proteinExistence type="predicted"/>
<sequence length="111" mass="12616">MATRIEVSDHKSIRIEAVEMRGQQYISLRQMYSTKRDPTWKPGRQGMMLEVGEQKANIAGRVSRVITKLLEDPDTVFRVLDPGTGDEQQEEKPVSGKKKVGSKSVKRKTKE</sequence>
<dbReference type="KEGG" id="vg:6369852"/>
<accession>B2ZXW4</accession>
<keyword evidence="3" id="KW-1185">Reference proteome</keyword>
<name>B2ZXW4_9CAUD</name>
<evidence type="ECO:0000256" key="1">
    <source>
        <dbReference type="SAM" id="MobiDB-lite"/>
    </source>
</evidence>
<organism evidence="2 3">
    <name type="scientific">Ralstonia phage phiRSL1</name>
    <dbReference type="NCBI Taxonomy" id="1980924"/>
    <lineage>
        <taxon>Viruses</taxon>
        <taxon>Duplodnaviria</taxon>
        <taxon>Heunggongvirae</taxon>
        <taxon>Uroviricota</taxon>
        <taxon>Caudoviricetes</taxon>
        <taxon>Mieseafarmvirus</taxon>
        <taxon>Mieseafarmvirus RSL1</taxon>
    </lineage>
</organism>
<feature type="compositionally biased region" description="Basic residues" evidence="1">
    <location>
        <begin position="95"/>
        <end position="111"/>
    </location>
</feature>
<dbReference type="EMBL" id="AB366653">
    <property type="protein sequence ID" value="BAG41540.1"/>
    <property type="molecule type" value="Genomic_DNA"/>
</dbReference>
<feature type="region of interest" description="Disordered" evidence="1">
    <location>
        <begin position="77"/>
        <end position="111"/>
    </location>
</feature>
<dbReference type="Proteomes" id="UP000001034">
    <property type="component" value="Segment"/>
</dbReference>
<dbReference type="GO" id="GO:0006355">
    <property type="term" value="P:regulation of DNA-templated transcription"/>
    <property type="evidence" value="ECO:0007669"/>
    <property type="project" value="InterPro"/>
</dbReference>
<dbReference type="SUPFAM" id="SSF54447">
    <property type="entry name" value="ssDNA-binding transcriptional regulator domain"/>
    <property type="match status" value="1"/>
</dbReference>
<protein>
    <submittedName>
        <fullName evidence="2">Uncharacterized protein</fullName>
    </submittedName>
</protein>
<evidence type="ECO:0000313" key="2">
    <source>
        <dbReference type="EMBL" id="BAG41540.1"/>
    </source>
</evidence>